<dbReference type="Proteomes" id="UP001283361">
    <property type="component" value="Unassembled WGS sequence"/>
</dbReference>
<evidence type="ECO:0000313" key="3">
    <source>
        <dbReference type="Proteomes" id="UP001283361"/>
    </source>
</evidence>
<gene>
    <name evidence="2" type="ORF">RRG08_000431</name>
</gene>
<dbReference type="EMBL" id="JAWDGP010006468">
    <property type="protein sequence ID" value="KAK3740442.1"/>
    <property type="molecule type" value="Genomic_DNA"/>
</dbReference>
<proteinExistence type="predicted"/>
<feature type="chain" id="PRO_5042282617" evidence="1">
    <location>
        <begin position="19"/>
        <end position="280"/>
    </location>
</feature>
<name>A0AAE0YCE5_9GAST</name>
<protein>
    <submittedName>
        <fullName evidence="2">Uncharacterized protein</fullName>
    </submittedName>
</protein>
<reference evidence="2" key="1">
    <citation type="journal article" date="2023" name="G3 (Bethesda)">
        <title>A reference genome for the long-term kleptoplast-retaining sea slug Elysia crispata morphotype clarki.</title>
        <authorList>
            <person name="Eastman K.E."/>
            <person name="Pendleton A.L."/>
            <person name="Shaikh M.A."/>
            <person name="Suttiyut T."/>
            <person name="Ogas R."/>
            <person name="Tomko P."/>
            <person name="Gavelis G."/>
            <person name="Widhalm J.R."/>
            <person name="Wisecaver J.H."/>
        </authorList>
    </citation>
    <scope>NUCLEOTIDE SEQUENCE</scope>
    <source>
        <strain evidence="2">ECLA1</strain>
    </source>
</reference>
<feature type="signal peptide" evidence="1">
    <location>
        <begin position="1"/>
        <end position="18"/>
    </location>
</feature>
<evidence type="ECO:0000256" key="1">
    <source>
        <dbReference type="SAM" id="SignalP"/>
    </source>
</evidence>
<organism evidence="2 3">
    <name type="scientific">Elysia crispata</name>
    <name type="common">lettuce slug</name>
    <dbReference type="NCBI Taxonomy" id="231223"/>
    <lineage>
        <taxon>Eukaryota</taxon>
        <taxon>Metazoa</taxon>
        <taxon>Spiralia</taxon>
        <taxon>Lophotrochozoa</taxon>
        <taxon>Mollusca</taxon>
        <taxon>Gastropoda</taxon>
        <taxon>Heterobranchia</taxon>
        <taxon>Euthyneura</taxon>
        <taxon>Panpulmonata</taxon>
        <taxon>Sacoglossa</taxon>
        <taxon>Placobranchoidea</taxon>
        <taxon>Plakobranchidae</taxon>
        <taxon>Elysia</taxon>
    </lineage>
</organism>
<dbReference type="AlphaFoldDB" id="A0AAE0YCE5"/>
<comment type="caution">
    <text evidence="2">The sequence shown here is derived from an EMBL/GenBank/DDBJ whole genome shotgun (WGS) entry which is preliminary data.</text>
</comment>
<keyword evidence="1" id="KW-0732">Signal</keyword>
<keyword evidence="3" id="KW-1185">Reference proteome</keyword>
<evidence type="ECO:0000313" key="2">
    <source>
        <dbReference type="EMBL" id="KAK3740442.1"/>
    </source>
</evidence>
<accession>A0AAE0YCE5</accession>
<sequence length="280" mass="30360">MKLSLIVLFLVLVGAICAASGSSARREKRFLKSWKNAFTKIKKFTKTVIKKVDHAIDDSVGFVKKKAGNVKDITKKVIHNVDNAIHKSVDFVKDTAGDVKDITKKVIHNVDNAFDKSVDFVKDTAGDVKDGVNKAAKYTVKISKKVVDKTDKIIDKSVAGVVKAAKFTAKISKKFGKGVVQFSKKAFKATYDAAKKSFNAIKELAKKVDFDAAVIILVDLIDSSVTNKACEVACISSAVYVIGPGALFYANLACPLLCEAVLAYLEDVAVTLVEKHVLND</sequence>